<feature type="region of interest" description="Disordered" evidence="1">
    <location>
        <begin position="1"/>
        <end position="33"/>
    </location>
</feature>
<dbReference type="AlphaFoldDB" id="A0A0A8ZX94"/>
<accession>A0A0A8ZX94</accession>
<name>A0A0A8ZX94_ARUDO</name>
<evidence type="ECO:0000256" key="1">
    <source>
        <dbReference type="SAM" id="MobiDB-lite"/>
    </source>
</evidence>
<reference evidence="2" key="2">
    <citation type="journal article" date="2015" name="Data Brief">
        <title>Shoot transcriptome of the giant reed, Arundo donax.</title>
        <authorList>
            <person name="Barrero R.A."/>
            <person name="Guerrero F.D."/>
            <person name="Moolhuijzen P."/>
            <person name="Goolsby J.A."/>
            <person name="Tidwell J."/>
            <person name="Bellgard S.E."/>
            <person name="Bellgard M.I."/>
        </authorList>
    </citation>
    <scope>NUCLEOTIDE SEQUENCE</scope>
    <source>
        <tissue evidence="2">Shoot tissue taken approximately 20 cm above the soil surface</tissue>
    </source>
</reference>
<protein>
    <submittedName>
        <fullName evidence="2">Uncharacterized protein</fullName>
    </submittedName>
</protein>
<reference evidence="2" key="1">
    <citation type="submission" date="2014-09" db="EMBL/GenBank/DDBJ databases">
        <authorList>
            <person name="Magalhaes I.L.F."/>
            <person name="Oliveira U."/>
            <person name="Santos F.R."/>
            <person name="Vidigal T.H.D.A."/>
            <person name="Brescovit A.D."/>
            <person name="Santos A.J."/>
        </authorList>
    </citation>
    <scope>NUCLEOTIDE SEQUENCE</scope>
    <source>
        <tissue evidence="2">Shoot tissue taken approximately 20 cm above the soil surface</tissue>
    </source>
</reference>
<proteinExistence type="predicted"/>
<dbReference type="EMBL" id="GBRH01255537">
    <property type="protein sequence ID" value="JAD42358.1"/>
    <property type="molecule type" value="Transcribed_RNA"/>
</dbReference>
<organism evidence="2">
    <name type="scientific">Arundo donax</name>
    <name type="common">Giant reed</name>
    <name type="synonym">Donax arundinaceus</name>
    <dbReference type="NCBI Taxonomy" id="35708"/>
    <lineage>
        <taxon>Eukaryota</taxon>
        <taxon>Viridiplantae</taxon>
        <taxon>Streptophyta</taxon>
        <taxon>Embryophyta</taxon>
        <taxon>Tracheophyta</taxon>
        <taxon>Spermatophyta</taxon>
        <taxon>Magnoliopsida</taxon>
        <taxon>Liliopsida</taxon>
        <taxon>Poales</taxon>
        <taxon>Poaceae</taxon>
        <taxon>PACMAD clade</taxon>
        <taxon>Arundinoideae</taxon>
        <taxon>Arundineae</taxon>
        <taxon>Arundo</taxon>
    </lineage>
</organism>
<sequence>MQQLLYPKRGKGPQKEELGPKFADPRCNSPTKS</sequence>
<evidence type="ECO:0000313" key="2">
    <source>
        <dbReference type="EMBL" id="JAD42358.1"/>
    </source>
</evidence>